<sequence>MYHRCIRQSCDYRSLTEAGDAQESFQYFPDCNCNMRHDTDGFLFYFQTGVICASPKKKANF</sequence>
<name>A0A183HQA7_9BILA</name>
<accession>A0A183HQA7</accession>
<proteinExistence type="predicted"/>
<dbReference type="AlphaFoldDB" id="A0A183HQA7"/>
<evidence type="ECO:0000313" key="1">
    <source>
        <dbReference type="EMBL" id="VDO62337.1"/>
    </source>
</evidence>
<evidence type="ECO:0000313" key="2">
    <source>
        <dbReference type="Proteomes" id="UP000267606"/>
    </source>
</evidence>
<dbReference type="Proteomes" id="UP000267606">
    <property type="component" value="Unassembled WGS sequence"/>
</dbReference>
<evidence type="ECO:0000313" key="3">
    <source>
        <dbReference type="WBParaSite" id="OFLC_0000966801-mRNA-1"/>
    </source>
</evidence>
<reference evidence="1 2" key="2">
    <citation type="submission" date="2018-11" db="EMBL/GenBank/DDBJ databases">
        <authorList>
            <consortium name="Pathogen Informatics"/>
        </authorList>
    </citation>
    <scope>NUCLEOTIDE SEQUENCE [LARGE SCALE GENOMIC DNA]</scope>
</reference>
<dbReference type="WBParaSite" id="OFLC_0000966801-mRNA-1">
    <property type="protein sequence ID" value="OFLC_0000966801-mRNA-1"/>
    <property type="gene ID" value="OFLC_0000966801"/>
</dbReference>
<protein>
    <submittedName>
        <fullName evidence="3">Chitin-binding type-2 domain-containing protein</fullName>
    </submittedName>
</protein>
<gene>
    <name evidence="1" type="ORF">OFLC_LOCUS9671</name>
</gene>
<reference evidence="3" key="1">
    <citation type="submission" date="2016-06" db="UniProtKB">
        <authorList>
            <consortium name="WormBaseParasite"/>
        </authorList>
    </citation>
    <scope>IDENTIFICATION</scope>
</reference>
<organism evidence="3">
    <name type="scientific">Onchocerca flexuosa</name>
    <dbReference type="NCBI Taxonomy" id="387005"/>
    <lineage>
        <taxon>Eukaryota</taxon>
        <taxon>Metazoa</taxon>
        <taxon>Ecdysozoa</taxon>
        <taxon>Nematoda</taxon>
        <taxon>Chromadorea</taxon>
        <taxon>Rhabditida</taxon>
        <taxon>Spirurina</taxon>
        <taxon>Spiruromorpha</taxon>
        <taxon>Filarioidea</taxon>
        <taxon>Onchocercidae</taxon>
        <taxon>Onchocerca</taxon>
    </lineage>
</organism>
<dbReference type="EMBL" id="UZAJ01012117">
    <property type="protein sequence ID" value="VDO62337.1"/>
    <property type="molecule type" value="Genomic_DNA"/>
</dbReference>
<keyword evidence="2" id="KW-1185">Reference proteome</keyword>